<evidence type="ECO:0000256" key="1">
    <source>
        <dbReference type="ARBA" id="ARBA00022679"/>
    </source>
</evidence>
<proteinExistence type="predicted"/>
<dbReference type="SUPFAM" id="SSF53448">
    <property type="entry name" value="Nucleotide-diphospho-sugar transferases"/>
    <property type="match status" value="1"/>
</dbReference>
<dbReference type="Proteomes" id="UP001645859">
    <property type="component" value="Unassembled WGS sequence"/>
</dbReference>
<evidence type="ECO:0000313" key="3">
    <source>
        <dbReference type="EMBL" id="MBL3678256.1"/>
    </source>
</evidence>
<keyword evidence="1" id="KW-0808">Transferase</keyword>
<dbReference type="Pfam" id="PF12804">
    <property type="entry name" value="NTP_transf_3"/>
    <property type="match status" value="1"/>
</dbReference>
<organism evidence="3 4">
    <name type="scientific">Leucobacter chromiireducens subsp. solipictus</name>
    <dbReference type="NCBI Taxonomy" id="398235"/>
    <lineage>
        <taxon>Bacteria</taxon>
        <taxon>Bacillati</taxon>
        <taxon>Actinomycetota</taxon>
        <taxon>Actinomycetes</taxon>
        <taxon>Micrococcales</taxon>
        <taxon>Microbacteriaceae</taxon>
        <taxon>Leucobacter</taxon>
    </lineage>
</organism>
<gene>
    <name evidence="3" type="ORF">D3230_02910</name>
</gene>
<keyword evidence="4" id="KW-1185">Reference proteome</keyword>
<dbReference type="Gene3D" id="3.90.550.10">
    <property type="entry name" value="Spore Coat Polysaccharide Biosynthesis Protein SpsA, Chain A"/>
    <property type="match status" value="1"/>
</dbReference>
<reference evidence="3 4" key="1">
    <citation type="submission" date="2018-09" db="EMBL/GenBank/DDBJ databases">
        <title>Comparative genomics of Leucobacter spp.</title>
        <authorList>
            <person name="Reis A.C."/>
            <person name="Kolvenbach B.A."/>
            <person name="Corvini P.F.X."/>
            <person name="Nunes O.C."/>
        </authorList>
    </citation>
    <scope>NUCLEOTIDE SEQUENCE [LARGE SCALE GENOMIC DNA]</scope>
    <source>
        <strain evidence="3 4">TAN 31504</strain>
    </source>
</reference>
<dbReference type="PANTHER" id="PTHR19136">
    <property type="entry name" value="MOLYBDENUM COFACTOR GUANYLYLTRANSFERASE"/>
    <property type="match status" value="1"/>
</dbReference>
<accession>A0ABS1SEB4</accession>
<dbReference type="PANTHER" id="PTHR19136:SF81">
    <property type="entry name" value="MOLYBDENUM COFACTOR GUANYLYLTRANSFERASE"/>
    <property type="match status" value="1"/>
</dbReference>
<protein>
    <submittedName>
        <fullName evidence="3">Molybdopterin-guanine dinucleotide biosynthesis protein</fullName>
    </submittedName>
</protein>
<dbReference type="InterPro" id="IPR029044">
    <property type="entry name" value="Nucleotide-diphossugar_trans"/>
</dbReference>
<evidence type="ECO:0000313" key="4">
    <source>
        <dbReference type="Proteomes" id="UP001645859"/>
    </source>
</evidence>
<dbReference type="InterPro" id="IPR025877">
    <property type="entry name" value="MobA-like_NTP_Trfase"/>
</dbReference>
<dbReference type="RefSeq" id="WP_202343484.1">
    <property type="nucleotide sequence ID" value="NZ_BAAAPI010000001.1"/>
</dbReference>
<name>A0ABS1SEB4_9MICO</name>
<evidence type="ECO:0000259" key="2">
    <source>
        <dbReference type="Pfam" id="PF12804"/>
    </source>
</evidence>
<comment type="caution">
    <text evidence="3">The sequence shown here is derived from an EMBL/GenBank/DDBJ whole genome shotgun (WGS) entry which is preliminary data.</text>
</comment>
<feature type="domain" description="MobA-like NTP transferase" evidence="2">
    <location>
        <begin position="14"/>
        <end position="177"/>
    </location>
</feature>
<dbReference type="EMBL" id="QYAC01000001">
    <property type="protein sequence ID" value="MBL3678256.1"/>
    <property type="molecule type" value="Genomic_DNA"/>
</dbReference>
<sequence>MSAAAGTGGLAPAAILFAGGRGSRLGGIDKAELRLGGVRLIDRVVAAVRLRGVTRIVVVGPDHAVPAGCLPAREDPPFGGPLAALAAGLVALGDGDGDGDGTDGTVFLLSCDLEHPEAVVSALAREPLSAADGTPVDAVILHDPDGRAQWLAGRVRGAALRASVAALGELANRPLRAAFGALTIRAVPAAAALVADIDTPADLARARAATPGKDTP</sequence>